<keyword evidence="2" id="KW-1185">Reference proteome</keyword>
<evidence type="ECO:0000313" key="1">
    <source>
        <dbReference type="EMBL" id="PTB54994.1"/>
    </source>
</evidence>
<dbReference type="RefSeq" id="XP_024774671.1">
    <property type="nucleotide sequence ID" value="XM_024919107.1"/>
</dbReference>
<gene>
    <name evidence="1" type="ORF">M431DRAFT_508411</name>
</gene>
<dbReference type="AlphaFoldDB" id="A0A2T4AD29"/>
<reference evidence="1 2" key="1">
    <citation type="submission" date="2016-07" db="EMBL/GenBank/DDBJ databases">
        <title>Multiple horizontal gene transfer events from other fungi enriched the ability of initially mycotrophic Trichoderma (Ascomycota) to feed on dead plant biomass.</title>
        <authorList>
            <consortium name="DOE Joint Genome Institute"/>
            <person name="Aerts A."/>
            <person name="Atanasova L."/>
            <person name="Chenthamara K."/>
            <person name="Zhang J."/>
            <person name="Grujic M."/>
            <person name="Henrissat B."/>
            <person name="Kuo A."/>
            <person name="Salamov A."/>
            <person name="Lipzen A."/>
            <person name="Labutti K."/>
            <person name="Barry K."/>
            <person name="Miao Y."/>
            <person name="Rahimi M.J."/>
            <person name="Shen Q."/>
            <person name="Grigoriev I.V."/>
            <person name="Kubicek C.P."/>
            <person name="Druzhinina I.S."/>
        </authorList>
    </citation>
    <scope>NUCLEOTIDE SEQUENCE [LARGE SCALE GENOMIC DNA]</scope>
    <source>
        <strain evidence="1 2">CBS 226.95</strain>
    </source>
</reference>
<sequence>MYQKIADAGFCFCFAFPIAVLTECSSKAHRRMKIVDVLRHHYKVKCKRISNSDCPRLRFQLL</sequence>
<accession>A0A2T4AD29</accession>
<protein>
    <submittedName>
        <fullName evidence="1">Uncharacterized protein</fullName>
    </submittedName>
</protein>
<dbReference type="EMBL" id="KZ679680">
    <property type="protein sequence ID" value="PTB54994.1"/>
    <property type="molecule type" value="Genomic_DNA"/>
</dbReference>
<dbReference type="Proteomes" id="UP000241690">
    <property type="component" value="Unassembled WGS sequence"/>
</dbReference>
<name>A0A2T4AD29_TRIHA</name>
<organism evidence="1 2">
    <name type="scientific">Trichoderma harzianum CBS 226.95</name>
    <dbReference type="NCBI Taxonomy" id="983964"/>
    <lineage>
        <taxon>Eukaryota</taxon>
        <taxon>Fungi</taxon>
        <taxon>Dikarya</taxon>
        <taxon>Ascomycota</taxon>
        <taxon>Pezizomycotina</taxon>
        <taxon>Sordariomycetes</taxon>
        <taxon>Hypocreomycetidae</taxon>
        <taxon>Hypocreales</taxon>
        <taxon>Hypocreaceae</taxon>
        <taxon>Trichoderma</taxon>
    </lineage>
</organism>
<dbReference type="GeneID" id="36627676"/>
<proteinExistence type="predicted"/>
<evidence type="ECO:0000313" key="2">
    <source>
        <dbReference type="Proteomes" id="UP000241690"/>
    </source>
</evidence>